<evidence type="ECO:0000259" key="1">
    <source>
        <dbReference type="Pfam" id="PF00881"/>
    </source>
</evidence>
<dbReference type="PANTHER" id="PTHR42741">
    <property type="entry name" value="NITROREDUCTASE FAMILY PROTEIN"/>
    <property type="match status" value="1"/>
</dbReference>
<proteinExistence type="predicted"/>
<keyword evidence="3" id="KW-1185">Reference proteome</keyword>
<organism evidence="2 3">
    <name type="scientific">Candidatus Methylacidiphilum infernorum</name>
    <dbReference type="NCBI Taxonomy" id="511746"/>
    <lineage>
        <taxon>Bacteria</taxon>
        <taxon>Pseudomonadati</taxon>
        <taxon>Verrucomicrobiota</taxon>
        <taxon>Methylacidiphilae</taxon>
        <taxon>Methylacidiphilales</taxon>
        <taxon>Methylacidiphilaceae</taxon>
        <taxon>Methylacidiphilum (ex Ratnadevi et al. 2023)</taxon>
    </lineage>
</organism>
<reference evidence="2 3" key="1">
    <citation type="submission" date="2020-12" db="EMBL/GenBank/DDBJ databases">
        <authorList>
            <person name="Awala S.I."/>
            <person name="Gwak J.-H."/>
            <person name="Kim S.-J."/>
            <person name="Rhee S.-K."/>
        </authorList>
    </citation>
    <scope>NUCLEOTIDE SEQUENCE [LARGE SCALE GENOMIC DNA]</scope>
    <source>
        <strain evidence="2 3">IT5</strain>
    </source>
</reference>
<dbReference type="SUPFAM" id="SSF55469">
    <property type="entry name" value="FMN-dependent nitroreductase-like"/>
    <property type="match status" value="2"/>
</dbReference>
<dbReference type="InterPro" id="IPR000415">
    <property type="entry name" value="Nitroreductase-like"/>
</dbReference>
<dbReference type="Gene3D" id="3.40.109.10">
    <property type="entry name" value="NADH Oxidase"/>
    <property type="match status" value="2"/>
</dbReference>
<name>A0ABX7PTJ8_9BACT</name>
<dbReference type="RefSeq" id="WP_206844146.1">
    <property type="nucleotide sequence ID" value="NZ_CP065956.1"/>
</dbReference>
<dbReference type="InterPro" id="IPR029479">
    <property type="entry name" value="Nitroreductase"/>
</dbReference>
<feature type="domain" description="Nitroreductase" evidence="1">
    <location>
        <begin position="466"/>
        <end position="526"/>
    </location>
</feature>
<sequence>MEENAKIEDKTVFDYHERTKHRLEAYAPSPLFLDWENEPFPFRIYEGAPKLHLAIIKELSSLFYDQLGFADIEARPVDKETLSLFLLDSLSISAWKSAPGLSPWSLRINPSSGNLHPTEVYLLIDWLEDEGNITALYHYCPLYHCLEKRANLGSHLLADCGLPEQGFFVGISSIFWREAWKYGERAYRYCQLDIGHVLGSIRYSASLLGWGSYLVQGIGTDLLGSILGLASQEGPEKEHPEALLLIVPDQKKRGETTLGKDQLEKLIPRTLLGHPNTLSKEHFPWPEIEKVANSCRIPSSLPLKIRWGKTSPAPIPILDRRLPAREIIRKRRSAQVMNKWERCPINRFQFLLQKLHGSLKERLFPFDFFQENFIVALLFFVNHVEGLSQGIYLLSFLSNLEEFKERLDQTFLWEKIFDSLPFFCLRPLNTDILAKKVHCHQSIAADSFFSLGMIVKFEEPIQNLGQSIYPELFWQCGLLGQFLYLEAEANGWRATGIGCFFDDEIHKIMGIKDKRWQSLYHFTLGKEIVDKRIQKIDPYGFLEKLRSQSDFFSNLR</sequence>
<evidence type="ECO:0000313" key="3">
    <source>
        <dbReference type="Proteomes" id="UP000663088"/>
    </source>
</evidence>
<accession>A0ABX7PTJ8</accession>
<dbReference type="PANTHER" id="PTHR42741:SF3">
    <property type="entry name" value="NITROREDUCTASE FAMILY PROTEIN"/>
    <property type="match status" value="1"/>
</dbReference>
<dbReference type="EMBL" id="CP065956">
    <property type="protein sequence ID" value="QSR86053.1"/>
    <property type="molecule type" value="Genomic_DNA"/>
</dbReference>
<evidence type="ECO:0000313" key="2">
    <source>
        <dbReference type="EMBL" id="QSR86053.1"/>
    </source>
</evidence>
<protein>
    <submittedName>
        <fullName evidence="2">SagB/ThcOx family dehydrogenase</fullName>
    </submittedName>
</protein>
<dbReference type="Proteomes" id="UP000663088">
    <property type="component" value="Chromosome"/>
</dbReference>
<dbReference type="Pfam" id="PF00881">
    <property type="entry name" value="Nitroreductase"/>
    <property type="match status" value="1"/>
</dbReference>
<dbReference type="CDD" id="cd02142">
    <property type="entry name" value="McbC_SagB-like_oxidoreductase"/>
    <property type="match status" value="1"/>
</dbReference>
<gene>
    <name evidence="2" type="ORF">EM20IM_05940</name>
</gene>